<protein>
    <submittedName>
        <fullName evidence="2">Uncharacterized protein</fullName>
    </submittedName>
</protein>
<feature type="transmembrane region" description="Helical" evidence="1">
    <location>
        <begin position="55"/>
        <end position="73"/>
    </location>
</feature>
<feature type="transmembrane region" description="Helical" evidence="1">
    <location>
        <begin position="12"/>
        <end position="34"/>
    </location>
</feature>
<keyword evidence="1" id="KW-0812">Transmembrane</keyword>
<evidence type="ECO:0000313" key="3">
    <source>
        <dbReference type="Proteomes" id="UP000034794"/>
    </source>
</evidence>
<proteinExistence type="predicted"/>
<comment type="caution">
    <text evidence="2">The sequence shown here is derived from an EMBL/GenBank/DDBJ whole genome shotgun (WGS) entry which is preliminary data.</text>
</comment>
<accession>A0A0G1SHA4</accession>
<organism evidence="2 3">
    <name type="scientific">Candidatus Collierbacteria bacterium GW2011_GWA2_46_26</name>
    <dbReference type="NCBI Taxonomy" id="1618381"/>
    <lineage>
        <taxon>Bacteria</taxon>
        <taxon>Candidatus Collieribacteriota</taxon>
    </lineage>
</organism>
<dbReference type="EMBL" id="LCMI01000008">
    <property type="protein sequence ID" value="KKU32690.1"/>
    <property type="molecule type" value="Genomic_DNA"/>
</dbReference>
<evidence type="ECO:0000256" key="1">
    <source>
        <dbReference type="SAM" id="Phobius"/>
    </source>
</evidence>
<sequence length="106" mass="12229">MRDGFEWRALQFIGNFILFVTMSYVAQGNLWILLPAILISLWNFIDGRFRPSDSYFVWPLLVIAVNVALNLWAVSVAGGSLWILIPILFLGIWNFIDGRIRRQSQV</sequence>
<keyword evidence="1" id="KW-1133">Transmembrane helix</keyword>
<feature type="transmembrane region" description="Helical" evidence="1">
    <location>
        <begin position="79"/>
        <end position="96"/>
    </location>
</feature>
<dbReference type="AlphaFoldDB" id="A0A0G1SHA4"/>
<reference evidence="2 3" key="1">
    <citation type="journal article" date="2015" name="Nature">
        <title>rRNA introns, odd ribosomes, and small enigmatic genomes across a large radiation of phyla.</title>
        <authorList>
            <person name="Brown C.T."/>
            <person name="Hug L.A."/>
            <person name="Thomas B.C."/>
            <person name="Sharon I."/>
            <person name="Castelle C.J."/>
            <person name="Singh A."/>
            <person name="Wilkins M.J."/>
            <person name="Williams K.H."/>
            <person name="Banfield J.F."/>
        </authorList>
    </citation>
    <scope>NUCLEOTIDE SEQUENCE [LARGE SCALE GENOMIC DNA]</scope>
</reference>
<keyword evidence="1" id="KW-0472">Membrane</keyword>
<name>A0A0G1SHA4_9BACT</name>
<gene>
    <name evidence="2" type="ORF">UX47_C0008G0047</name>
</gene>
<evidence type="ECO:0000313" key="2">
    <source>
        <dbReference type="EMBL" id="KKU32690.1"/>
    </source>
</evidence>
<dbReference type="Proteomes" id="UP000034794">
    <property type="component" value="Unassembled WGS sequence"/>
</dbReference>